<comment type="subcellular location">
    <subcellularLocation>
        <location evidence="3">Secreted</location>
    </subcellularLocation>
    <subcellularLocation>
        <location evidence="3">Bacterial flagellum</location>
    </subcellularLocation>
</comment>
<dbReference type="Proteomes" id="UP000002216">
    <property type="component" value="Chromosome"/>
</dbReference>
<dbReference type="EMBL" id="CP001629">
    <property type="protein sequence ID" value="ACU90464.1"/>
    <property type="molecule type" value="Genomic_DNA"/>
</dbReference>
<reference evidence="6 7" key="1">
    <citation type="journal article" date="2009" name="Stand. Genomic Sci.">
        <title>Complete genome sequence of Desulfomicrobium baculatum type strain (X).</title>
        <authorList>
            <person name="Copeland A."/>
            <person name="Spring S."/>
            <person name="Goker M."/>
            <person name="Schneider S."/>
            <person name="Lapidus A."/>
            <person name="Del Rio T.G."/>
            <person name="Tice H."/>
            <person name="Cheng J.F."/>
            <person name="Chen F."/>
            <person name="Nolan M."/>
            <person name="Bruce D."/>
            <person name="Goodwin L."/>
            <person name="Pitluck S."/>
            <person name="Ivanova N."/>
            <person name="Mavrommatis K."/>
            <person name="Ovchinnikova G."/>
            <person name="Pati A."/>
            <person name="Chen A."/>
            <person name="Palaniappan K."/>
            <person name="Land M."/>
            <person name="Hauser L."/>
            <person name="Chang Y.J."/>
            <person name="Jeffries C.C."/>
            <person name="Meincke L."/>
            <person name="Sims D."/>
            <person name="Brettin T."/>
            <person name="Detter J.C."/>
            <person name="Han C."/>
            <person name="Chain P."/>
            <person name="Bristow J."/>
            <person name="Eisen J.A."/>
            <person name="Markowitz V."/>
            <person name="Hugenholtz P."/>
            <person name="Kyrpides N.C."/>
            <person name="Klenk H.P."/>
            <person name="Lucas S."/>
        </authorList>
    </citation>
    <scope>NUCLEOTIDE SEQUENCE [LARGE SCALE GENOMIC DNA]</scope>
    <source>
        <strain evidence="7">DSM 4028 / VKM B-1378 / X</strain>
    </source>
</reference>
<dbReference type="Pfam" id="PF00700">
    <property type="entry name" value="Flagellin_C"/>
    <property type="match status" value="1"/>
</dbReference>
<dbReference type="Pfam" id="PF00669">
    <property type="entry name" value="Flagellin_N"/>
    <property type="match status" value="1"/>
</dbReference>
<evidence type="ECO:0000256" key="1">
    <source>
        <dbReference type="ARBA" id="ARBA00005709"/>
    </source>
</evidence>
<keyword evidence="6" id="KW-0969">Cilium</keyword>
<evidence type="ECO:0000256" key="3">
    <source>
        <dbReference type="RuleBase" id="RU362073"/>
    </source>
</evidence>
<dbReference type="InterPro" id="IPR001029">
    <property type="entry name" value="Flagellin_N"/>
</dbReference>
<dbReference type="OrthoDB" id="9796789at2"/>
<dbReference type="eggNOG" id="COG1344">
    <property type="taxonomic scope" value="Bacteria"/>
</dbReference>
<organism evidence="6 7">
    <name type="scientific">Desulfomicrobium baculatum (strain DSM 4028 / VKM B-1378 / X)</name>
    <name type="common">Desulfovibrio baculatus</name>
    <dbReference type="NCBI Taxonomy" id="525897"/>
    <lineage>
        <taxon>Bacteria</taxon>
        <taxon>Pseudomonadati</taxon>
        <taxon>Thermodesulfobacteriota</taxon>
        <taxon>Desulfovibrionia</taxon>
        <taxon>Desulfovibrionales</taxon>
        <taxon>Desulfomicrobiaceae</taxon>
        <taxon>Desulfomicrobium</taxon>
    </lineage>
</organism>
<feature type="domain" description="Flagellin N-terminal" evidence="4">
    <location>
        <begin position="5"/>
        <end position="141"/>
    </location>
</feature>
<dbReference type="InterPro" id="IPR046358">
    <property type="entry name" value="Flagellin_C"/>
</dbReference>
<keyword evidence="6" id="KW-0282">Flagellum</keyword>
<comment type="similarity">
    <text evidence="1 3">Belongs to the bacterial flagellin family.</text>
</comment>
<accession>C7LR58</accession>
<gene>
    <name evidence="6" type="ordered locus">Dbac_2385</name>
</gene>
<keyword evidence="6" id="KW-0966">Cell projection</keyword>
<dbReference type="AlphaFoldDB" id="C7LR58"/>
<dbReference type="RefSeq" id="WP_015774553.1">
    <property type="nucleotide sequence ID" value="NC_013173.1"/>
</dbReference>
<dbReference type="PANTHER" id="PTHR42792:SF2">
    <property type="entry name" value="FLAGELLIN"/>
    <property type="match status" value="1"/>
</dbReference>
<dbReference type="SUPFAM" id="SSF64518">
    <property type="entry name" value="Phase 1 flagellin"/>
    <property type="match status" value="1"/>
</dbReference>
<proteinExistence type="inferred from homology"/>
<evidence type="ECO:0000259" key="5">
    <source>
        <dbReference type="Pfam" id="PF00700"/>
    </source>
</evidence>
<dbReference type="PRINTS" id="PR00207">
    <property type="entry name" value="FLAGELLIN"/>
</dbReference>
<feature type="domain" description="Flagellin C-terminal" evidence="5">
    <location>
        <begin position="229"/>
        <end position="313"/>
    </location>
</feature>
<evidence type="ECO:0000256" key="2">
    <source>
        <dbReference type="ARBA" id="ARBA00023143"/>
    </source>
</evidence>
<comment type="function">
    <text evidence="3">Flagellin is the subunit protein which polymerizes to form the filaments of bacterial flagella.</text>
</comment>
<evidence type="ECO:0000259" key="4">
    <source>
        <dbReference type="Pfam" id="PF00669"/>
    </source>
</evidence>
<evidence type="ECO:0000313" key="6">
    <source>
        <dbReference type="EMBL" id="ACU90464.1"/>
    </source>
</evidence>
<dbReference type="GO" id="GO:0005576">
    <property type="term" value="C:extracellular region"/>
    <property type="evidence" value="ECO:0007669"/>
    <property type="project" value="UniProtKB-SubCell"/>
</dbReference>
<dbReference type="GO" id="GO:0005198">
    <property type="term" value="F:structural molecule activity"/>
    <property type="evidence" value="ECO:0007669"/>
    <property type="project" value="UniProtKB-UniRule"/>
</dbReference>
<protein>
    <recommendedName>
        <fullName evidence="3">Flagellin</fullName>
    </recommendedName>
</protein>
<dbReference type="KEGG" id="dba:Dbac_2385"/>
<keyword evidence="3" id="KW-0964">Secreted</keyword>
<dbReference type="InterPro" id="IPR001492">
    <property type="entry name" value="Flagellin"/>
</dbReference>
<dbReference type="HOGENOM" id="CLU_011142_2_2_7"/>
<dbReference type="PANTHER" id="PTHR42792">
    <property type="entry name" value="FLAGELLIN"/>
    <property type="match status" value="1"/>
</dbReference>
<dbReference type="STRING" id="525897.Dbac_2385"/>
<evidence type="ECO:0000313" key="7">
    <source>
        <dbReference type="Proteomes" id="UP000002216"/>
    </source>
</evidence>
<dbReference type="InterPro" id="IPR042187">
    <property type="entry name" value="Flagellin_C_sub2"/>
</dbReference>
<dbReference type="GO" id="GO:0009288">
    <property type="term" value="C:bacterial-type flagellum"/>
    <property type="evidence" value="ECO:0007669"/>
    <property type="project" value="UniProtKB-SubCell"/>
</dbReference>
<sequence>MSLVINHNLMAMNANRNLASAYGNLSTSVSRLSSGLRITTAADDAAGLAIRELMRADIASLNQGVRNANDAISMIQTADGALGVIDEKLIRMKELATQAATGTYNSDQRLIIDSEYQQMASEITRIANATDFNGIYLLNGNLSATSTGVSSWASSHDGSALASTGPLKIHFGTGNDSAEDYYYIAIGNSTASALGVGNASDRTKANGTHGVASGGYSISTQQGAQEALAALNAAITSKDNIRASLGALQNRLENTITNLQIQAENLQAAESRISDADIATEMTNFVRNQILTQSAVAMLSQANSLPQMALQLMGA</sequence>
<name>C7LR58_DESBD</name>
<dbReference type="Gene3D" id="6.10.10.10">
    <property type="entry name" value="Flagellar export chaperone, C-terminal domain"/>
    <property type="match status" value="1"/>
</dbReference>
<keyword evidence="2 3" id="KW-0975">Bacterial flagellum</keyword>
<dbReference type="Gene3D" id="1.20.1330.10">
    <property type="entry name" value="f41 fragment of flagellin, N-terminal domain"/>
    <property type="match status" value="1"/>
</dbReference>
<keyword evidence="7" id="KW-1185">Reference proteome</keyword>